<feature type="domain" description="Vacuolar protein sorting-associated protein 13 VPS13 adaptor binding" evidence="7">
    <location>
        <begin position="1920"/>
        <end position="2491"/>
    </location>
</feature>
<dbReference type="EMBL" id="SEOQ01000292">
    <property type="protein sequence ID" value="TFY65956.1"/>
    <property type="molecule type" value="Genomic_DNA"/>
</dbReference>
<feature type="domain" description="Chorein N-terminal" evidence="5">
    <location>
        <begin position="52"/>
        <end position="930"/>
    </location>
</feature>
<gene>
    <name evidence="9" type="ORF">EVG20_g5138</name>
</gene>
<protein>
    <recommendedName>
        <fullName evidence="11">Vacuolar protein sorting-associated protein 13</fullName>
    </recommendedName>
</protein>
<keyword evidence="3" id="KW-0445">Lipid transport</keyword>
<dbReference type="InterPro" id="IPR026847">
    <property type="entry name" value="VPS13"/>
</dbReference>
<evidence type="ECO:0000313" key="9">
    <source>
        <dbReference type="EMBL" id="TFY65956.1"/>
    </source>
</evidence>
<evidence type="ECO:0000256" key="1">
    <source>
        <dbReference type="ARBA" id="ARBA00006545"/>
    </source>
</evidence>
<feature type="region of interest" description="Disordered" evidence="4">
    <location>
        <begin position="898"/>
        <end position="920"/>
    </location>
</feature>
<feature type="region of interest" description="Disordered" evidence="4">
    <location>
        <begin position="480"/>
        <end position="499"/>
    </location>
</feature>
<feature type="compositionally biased region" description="Low complexity" evidence="4">
    <location>
        <begin position="1080"/>
        <end position="1091"/>
    </location>
</feature>
<evidence type="ECO:0000313" key="10">
    <source>
        <dbReference type="Proteomes" id="UP000298327"/>
    </source>
</evidence>
<dbReference type="GO" id="GO:0045053">
    <property type="term" value="P:protein retention in Golgi apparatus"/>
    <property type="evidence" value="ECO:0007669"/>
    <property type="project" value="TreeGrafter"/>
</dbReference>
<feature type="compositionally biased region" description="Low complexity" evidence="4">
    <location>
        <begin position="1703"/>
        <end position="1716"/>
    </location>
</feature>
<evidence type="ECO:0008006" key="11">
    <source>
        <dbReference type="Google" id="ProtNLM"/>
    </source>
</evidence>
<feature type="region of interest" description="Disordered" evidence="4">
    <location>
        <begin position="1378"/>
        <end position="1411"/>
    </location>
</feature>
<dbReference type="GO" id="GO:0007005">
    <property type="term" value="P:mitochondrion organization"/>
    <property type="evidence" value="ECO:0007669"/>
    <property type="project" value="TreeGrafter"/>
</dbReference>
<dbReference type="PANTHER" id="PTHR16166:SF93">
    <property type="entry name" value="INTERMEMBRANE LIPID TRANSFER PROTEIN VPS13"/>
    <property type="match status" value="1"/>
</dbReference>
<accession>A0A4Y9YTR4</accession>
<reference evidence="9 10" key="1">
    <citation type="submission" date="2019-02" db="EMBL/GenBank/DDBJ databases">
        <title>Genome sequencing of the rare red list fungi Dentipellis fragilis.</title>
        <authorList>
            <person name="Buettner E."/>
            <person name="Kellner H."/>
        </authorList>
    </citation>
    <scope>NUCLEOTIDE SEQUENCE [LARGE SCALE GENOMIC DNA]</scope>
    <source>
        <strain evidence="9 10">DSM 105465</strain>
    </source>
</reference>
<dbReference type="Pfam" id="PF25033">
    <property type="entry name" value="VPS13_M"/>
    <property type="match status" value="1"/>
</dbReference>
<evidence type="ECO:0000259" key="7">
    <source>
        <dbReference type="Pfam" id="PF25036"/>
    </source>
</evidence>
<proteinExistence type="inferred from homology"/>
<evidence type="ECO:0000256" key="2">
    <source>
        <dbReference type="ARBA" id="ARBA00022448"/>
    </source>
</evidence>
<dbReference type="PANTHER" id="PTHR16166">
    <property type="entry name" value="VACUOLAR PROTEIN SORTING-ASSOCIATED PROTEIN VPS13"/>
    <property type="match status" value="1"/>
</dbReference>
<organism evidence="9 10">
    <name type="scientific">Dentipellis fragilis</name>
    <dbReference type="NCBI Taxonomy" id="205917"/>
    <lineage>
        <taxon>Eukaryota</taxon>
        <taxon>Fungi</taxon>
        <taxon>Dikarya</taxon>
        <taxon>Basidiomycota</taxon>
        <taxon>Agaricomycotina</taxon>
        <taxon>Agaricomycetes</taxon>
        <taxon>Russulales</taxon>
        <taxon>Hericiaceae</taxon>
        <taxon>Dentipellis</taxon>
    </lineage>
</organism>
<dbReference type="GO" id="GO:0045324">
    <property type="term" value="P:late endosome to vacuole transport"/>
    <property type="evidence" value="ECO:0007669"/>
    <property type="project" value="TreeGrafter"/>
</dbReference>
<dbReference type="OrthoDB" id="428159at2759"/>
<evidence type="ECO:0000259" key="5">
    <source>
        <dbReference type="Pfam" id="PF12624"/>
    </source>
</evidence>
<dbReference type="Pfam" id="PF25037">
    <property type="entry name" value="VPS13_C"/>
    <property type="match status" value="1"/>
</dbReference>
<feature type="region of interest" description="Disordered" evidence="4">
    <location>
        <begin position="1064"/>
        <end position="1092"/>
    </location>
</feature>
<evidence type="ECO:0000256" key="4">
    <source>
        <dbReference type="SAM" id="MobiDB-lite"/>
    </source>
</evidence>
<feature type="domain" description="Intermembrane lipid transfer protein VPS13-like C-terminal" evidence="8">
    <location>
        <begin position="3018"/>
        <end position="3143"/>
    </location>
</feature>
<comment type="caution">
    <text evidence="9">The sequence shown here is derived from an EMBL/GenBank/DDBJ whole genome shotgun (WGS) entry which is preliminary data.</text>
</comment>
<dbReference type="Pfam" id="PF12624">
    <property type="entry name" value="VPS13_N"/>
    <property type="match status" value="1"/>
</dbReference>
<dbReference type="InterPro" id="IPR056748">
    <property type="entry name" value="VPS13-like_C"/>
</dbReference>
<dbReference type="InterPro" id="IPR026854">
    <property type="entry name" value="VPS13_N"/>
</dbReference>
<comment type="similarity">
    <text evidence="1">Belongs to the VPS13 family.</text>
</comment>
<name>A0A4Y9YTR4_9AGAM</name>
<keyword evidence="10" id="KW-1185">Reference proteome</keyword>
<dbReference type="STRING" id="205917.A0A4Y9YTR4"/>
<keyword evidence="2" id="KW-0813">Transport</keyword>
<feature type="region of interest" description="Disordered" evidence="4">
    <location>
        <begin position="1696"/>
        <end position="1729"/>
    </location>
</feature>
<dbReference type="Proteomes" id="UP000298327">
    <property type="component" value="Unassembled WGS sequence"/>
</dbReference>
<evidence type="ECO:0000259" key="6">
    <source>
        <dbReference type="Pfam" id="PF25033"/>
    </source>
</evidence>
<dbReference type="Pfam" id="PF25036">
    <property type="entry name" value="VPS13_VAB"/>
    <property type="match status" value="1"/>
</dbReference>
<dbReference type="InterPro" id="IPR009543">
    <property type="entry name" value="VPS13_VAB"/>
</dbReference>
<evidence type="ECO:0000259" key="8">
    <source>
        <dbReference type="Pfam" id="PF25037"/>
    </source>
</evidence>
<dbReference type="InterPro" id="IPR056747">
    <property type="entry name" value="VPS13-like_M"/>
</dbReference>
<feature type="domain" description="VPS13-like middle region" evidence="6">
    <location>
        <begin position="1165"/>
        <end position="1905"/>
    </location>
</feature>
<sequence>MQLECYASHLALLQPSPPTTPSPHSTAVITLRSSSPSRNMWWLDPGKEILNIVFNKILAPYVENLDMNQVNYGIGQGQLTLKKLRLKKGALDKFRLPVDVIEGHLGQFTLSLHWRNLGNQPVELLIEDVYLLVVPSPEGDDDPVEDEKRLQAAKMERLQNAELLHVQDQESATEDPQEQGLLASLVAKVVNNLQVTIKNIHIRYEDKISVPGHPFTAGITLAGFSAISVNEEWLPAFIESTAGSVHKLSKLESLAVYFDTDAESIAGLPYEKSLQLFTNMIARQDHTQSHQFILRPVTGEGRIIMNHKLNKERPKFDVQLLFNEIGVALDDDQYRDAISLVDMFHFYTRRHQYRKFHPSEEELQENRPRALLLFAGRAILDGVRNSNRKWTWAYFAERRDDRHYYVDLFKKRLLNAITPEDSQDLDDLEKKLSYEDIRFYRSIARSELRKDTALRKKLEDEKRAKETQAGSSWSSWIWGSSTESETTTDDSPFHGPMNDEQRKELYDVLDYDEKQALAEAFEAPRDALKTRVVASLQKGSLALQTDPHGKASEVTSIVFDGFEATFIQRRDSFEVTTSLDGLEVFDGTTDDTLYPQIVQVKHDTTAIQSPDADNAAKREPFFYVKFENNPLDERADTALAVRMLPMEVIYHRGYVEAVYRFFKPPASQLESVEALLNVASETLEGFRKETRAGLEYALQTHKTVDVQVDMSAPIIIVPESITREKCKYLVIDAGHISVESDLADKAAIREIHLKRNQSYTDEDYTRLESLMYDKLFLKLEAAQFVLGDDLKSCRDALKSRERDSLHLIERINIDLQVQNSIVPNAVNLSRFKMSGTLPRLQVNFSDSKYKSMMRLLDVTIPQFNDTSAKPSGPIPPSGTGYQLPTNLFNLSASEYNIDDGDEGTGRELQSSGNEGSTEEQRLHQKVFELDFHVALLSASLWKSEGEGAENQLGTVSFERFALGVALQKYSLHVDVHLGSLSMHILEPEEGSVEVLSSSNAAKGEKDLLNIKYSRVQQISPEYLSVYEGIDQNVDIKISTVIFRAAPEPVLTLYDFIMTTFVPDSGTKGDTPTSGQDVIESSEPSPDASAESTPDKIRVVINLESVQVILINARIQLATLSLSTAEASILLHQSALRVHLRLGSLALSDDSPINVVLPEFKRIVSIEGENLAEITYQTYDNSDAEAHGGVKSSVELSTASVTLHYLEQPLHNLYLWVSKLAKLKGLYDAATQVAVQRASEIERMHFNVSVKTPILVFPSDPLSSKDTLTMRLGEIAASNSFNGNVANATASLRGIQLMSTIFYDDVPFSLKMIEDIEVSSELVQLGNIDRAKEGSGKPNTQVSVKVSDVNMSLTQMQYQMVMDLLRSIPVVLAGAPEGTAEAIDSRPDSQESRRPSADDLPESAGVNLLPELDSPPSLPAWTTLDLFLGVETIKLQLYDGNAKAQKDLKEHGIAKFALNNNTVRCKMLSDGALEAQVVLKSFTIGNTRPGGSKFREIIPAARHERNQFMILYTSSGGAAPSSMAILTVDSPRIIFALDPVFALLDFFTSAFQSDALESTPEIAGEGVVEDVSQASTLDFRLDLHDVSISVLEDDLEANSQAIRLSIAQMLLSQQGIIALTVSSLGMSLTNMGSHSEAVRFLDDMDFTFTMDSRATTPSYRVTGIDVNAKPIVFRSSYRDIQLILAIANKALEAYGQTTSAPQPSSDSDGTVSSSHTGPLPPASRISGSQTRTQALGKARVLATTEQVHDQLNASFEGFRLILIGDLYEQPMLHLKVNPFNFTVKDWSGALQASTTFATSINYWNLTNSHWEPLTDPWSLTASVSRDNPTSALSLVLSSRDWLNLNISTIFVELAMATLNTWRKEGERVLQKERGSYAPYRIQNLTGTPLYVWSDADSNAENKHSNAVKLDNGKTIDWRFNDWKTLREHTSSTGSNSIAVQLMGQPWEQLRSIPVDREGEYTFALRPRIEKLYNRLVCEVKVEANVKVVILRSTYKVHNQTLYPIELALIDEGGHHTHDAEKIAPGQIFSLPIDLIGKCKVRIQPDQGFGYKWSPAIRWEDLIARQTFTLRCPHTDETEAAFRFHTFVKTDAGEAPVRKYPKIDLILRAPIELENLLPFNLQYRIYDKNTDQNWRSYLRKGGVMPIHSVELAHLVLLNVEVQDTIFKPSDFAIINTDGNSDFDIENRVILEDRAGRKLNLKLNYVRYPDAGGAFKVQIYSPYLIVNKTGLTFSVRSLRFSRTGPPQEVAGEARPEALCSPTPFLLSHPNGKGNEFVFQIGTSTWSMPVNLDAPSADTELAITSQTQKTEEVHIGLSWTEGIGKYKLTKVITISPRFLVKNNLPEAICFRAHAVGPKGKSTLGPGERSAMYTMRTGYEKLLTVAFSGLNAEWSPPFSIEDIGAVYLRMKHPSQPDSSHLVRADVKMDGATIFVFLQLADDNWPFLVENDSDASVSFCQIDEVHIDVDTSGNSTPKYTLPEHTTSPYAWDFPAARGKRILLSINGARRAVDIMEIGDLIPFRYPRGQGTAVVSMDVRVSGHQQVLRITNYVLEKSLYRPKSRSSSSSSLRVDSISGTHEAFEAVTEEVLPSFSFSVDFQGIGLSLINRRLIEVVYLTVDKLKFDYTNSPVAQAINVSCGSLQLDNQLHDAIFPVVLQPTPISKEARGVAALPTVQGSIIWLNDQAHGVLFVKYCSILLQALTIEADEDFLFSLYELSQIKGAFWEEEEQDILIPNGEEIPEPQDTMSGPEMYFEVLELQPIRLALSFMRTERVSGEEKLSIRNPLAVIVNALTMALGNVNDAPLEMNALAIKDMRLSLPDLQSRIMYHYSQEVLRQLYRILGSADFIGNPVGLFTNVSSGVADIFYEPFNGAVMHGNRELGVGIAKGAASFVKKTVFGVSDSVTKVTSSIGKGLSAATLDSEYQKRRTMAKRRNKPRHAIYGVAAGAEAFASSIASSVEGVVMKPIEGAEAGGAFGFFKGVGKGLVGVVTKPVVGVLDLASSVSEGVRNTTTVFDSPARDRVRMPRHVPADGIVVPYSAREALGQYWMKDLDQGAYRQEAYVAHLSQYPFLTTSPVTRYSPIDADLSGGRVALLTMTRVIVFSTANLRLEWELPFTHIQGVTIEDNGIRFAHKTGRELDKFVVIADKSAQAWFFGQVAAVVKAFNARRRMDS</sequence>
<evidence type="ECO:0000256" key="3">
    <source>
        <dbReference type="ARBA" id="ARBA00023055"/>
    </source>
</evidence>
<dbReference type="GO" id="GO:0006869">
    <property type="term" value="P:lipid transport"/>
    <property type="evidence" value="ECO:0007669"/>
    <property type="project" value="UniProtKB-KW"/>
</dbReference>
<feature type="compositionally biased region" description="Basic and acidic residues" evidence="4">
    <location>
        <begin position="1382"/>
        <end position="1396"/>
    </location>
</feature>
<dbReference type="GO" id="GO:0006623">
    <property type="term" value="P:protein targeting to vacuole"/>
    <property type="evidence" value="ECO:0007669"/>
    <property type="project" value="TreeGrafter"/>
</dbReference>